<dbReference type="Proteomes" id="UP001341840">
    <property type="component" value="Unassembled WGS sequence"/>
</dbReference>
<dbReference type="PANTHER" id="PTHR31672">
    <property type="entry name" value="BNACNNG10540D PROTEIN"/>
    <property type="match status" value="1"/>
</dbReference>
<feature type="transmembrane region" description="Helical" evidence="2">
    <location>
        <begin position="186"/>
        <end position="206"/>
    </location>
</feature>
<evidence type="ECO:0000256" key="2">
    <source>
        <dbReference type="SAM" id="Phobius"/>
    </source>
</evidence>
<evidence type="ECO:0000313" key="4">
    <source>
        <dbReference type="Proteomes" id="UP001341840"/>
    </source>
</evidence>
<dbReference type="PANTHER" id="PTHR31672:SF13">
    <property type="entry name" value="F-BOX PROTEIN CPR30-LIKE"/>
    <property type="match status" value="1"/>
</dbReference>
<feature type="transmembrane region" description="Helical" evidence="2">
    <location>
        <begin position="256"/>
        <end position="274"/>
    </location>
</feature>
<protein>
    <submittedName>
        <fullName evidence="3">Uncharacterized protein</fullName>
    </submittedName>
</protein>
<keyword evidence="2" id="KW-1133">Transmembrane helix</keyword>
<keyword evidence="4" id="KW-1185">Reference proteome</keyword>
<name>A0ABU6Q2G2_9FABA</name>
<evidence type="ECO:0000256" key="1">
    <source>
        <dbReference type="SAM" id="MobiDB-lite"/>
    </source>
</evidence>
<proteinExistence type="predicted"/>
<dbReference type="EMBL" id="JASCZI010000003">
    <property type="protein sequence ID" value="MED6106058.1"/>
    <property type="molecule type" value="Genomic_DNA"/>
</dbReference>
<feature type="compositionally biased region" description="Basic and acidic residues" evidence="1">
    <location>
        <begin position="50"/>
        <end position="60"/>
    </location>
</feature>
<gene>
    <name evidence="3" type="ORF">PIB30_001451</name>
</gene>
<feature type="region of interest" description="Disordered" evidence="1">
    <location>
        <begin position="35"/>
        <end position="62"/>
    </location>
</feature>
<accession>A0ABU6Q2G2</accession>
<reference evidence="3 4" key="1">
    <citation type="journal article" date="2023" name="Plants (Basel)">
        <title>Bridging the Gap: Combining Genomics and Transcriptomics Approaches to Understand Stylosanthes scabra, an Orphan Legume from the Brazilian Caatinga.</title>
        <authorList>
            <person name="Ferreira-Neto J.R.C."/>
            <person name="da Silva M.D."/>
            <person name="Binneck E."/>
            <person name="de Melo N.F."/>
            <person name="da Silva R.H."/>
            <person name="de Melo A.L.T.M."/>
            <person name="Pandolfi V."/>
            <person name="Bustamante F.O."/>
            <person name="Brasileiro-Vidal A.C."/>
            <person name="Benko-Iseppon A.M."/>
        </authorList>
    </citation>
    <scope>NUCLEOTIDE SEQUENCE [LARGE SCALE GENOMIC DNA]</scope>
    <source>
        <tissue evidence="3">Leaves</tissue>
    </source>
</reference>
<organism evidence="3 4">
    <name type="scientific">Stylosanthes scabra</name>
    <dbReference type="NCBI Taxonomy" id="79078"/>
    <lineage>
        <taxon>Eukaryota</taxon>
        <taxon>Viridiplantae</taxon>
        <taxon>Streptophyta</taxon>
        <taxon>Embryophyta</taxon>
        <taxon>Tracheophyta</taxon>
        <taxon>Spermatophyta</taxon>
        <taxon>Magnoliopsida</taxon>
        <taxon>eudicotyledons</taxon>
        <taxon>Gunneridae</taxon>
        <taxon>Pentapetalae</taxon>
        <taxon>rosids</taxon>
        <taxon>fabids</taxon>
        <taxon>Fabales</taxon>
        <taxon>Fabaceae</taxon>
        <taxon>Papilionoideae</taxon>
        <taxon>50 kb inversion clade</taxon>
        <taxon>dalbergioids sensu lato</taxon>
        <taxon>Dalbergieae</taxon>
        <taxon>Pterocarpus clade</taxon>
        <taxon>Stylosanthes</taxon>
    </lineage>
</organism>
<sequence length="288" mass="33319">MSRDGNLARPVPNGASIWGGRVGMGRGLINGAIEHGEESQVHQRPPSSRADSRNFTEDSRQTPWTRQVRFQAMEHSHFRSQFRKIHLDHSLAPTHTFILIQDYYYASSLHLEALLLEDNDGVDEVSRLSIPYKKKRLPMFFFLGSSRGLVLLHREPQFFILWKPLIGSSKRISYPRMVNAARKDRYSFCGVNMFFSILNDALLYGFGYDASRDDYIVVVAYKGKDGENHFDMCDLGSKSWINLDAALPKPMKWFDWTFEGLFCNGAIHWIIYLIRRKGLSQRYLCRNN</sequence>
<dbReference type="InterPro" id="IPR050796">
    <property type="entry name" value="SCF_F-box_component"/>
</dbReference>
<evidence type="ECO:0000313" key="3">
    <source>
        <dbReference type="EMBL" id="MED6106058.1"/>
    </source>
</evidence>
<keyword evidence="2" id="KW-0812">Transmembrane</keyword>
<comment type="caution">
    <text evidence="3">The sequence shown here is derived from an EMBL/GenBank/DDBJ whole genome shotgun (WGS) entry which is preliminary data.</text>
</comment>
<keyword evidence="2" id="KW-0472">Membrane</keyword>